<accession>A0A7W6Q5R2</accession>
<feature type="region of interest" description="Disordered" evidence="2">
    <location>
        <begin position="61"/>
        <end position="82"/>
    </location>
</feature>
<keyword evidence="4" id="KW-1185">Reference proteome</keyword>
<evidence type="ECO:0000313" key="3">
    <source>
        <dbReference type="EMBL" id="MBB4175569.1"/>
    </source>
</evidence>
<feature type="coiled-coil region" evidence="1">
    <location>
        <begin position="1083"/>
        <end position="1110"/>
    </location>
</feature>
<evidence type="ECO:0000256" key="2">
    <source>
        <dbReference type="SAM" id="MobiDB-lite"/>
    </source>
</evidence>
<organism evidence="3 4">
    <name type="scientific">Sulfitobacter noctilucicola</name>
    <dbReference type="NCBI Taxonomy" id="1342301"/>
    <lineage>
        <taxon>Bacteria</taxon>
        <taxon>Pseudomonadati</taxon>
        <taxon>Pseudomonadota</taxon>
        <taxon>Alphaproteobacteria</taxon>
        <taxon>Rhodobacterales</taxon>
        <taxon>Roseobacteraceae</taxon>
        <taxon>Sulfitobacter</taxon>
    </lineage>
</organism>
<dbReference type="EMBL" id="JACIFU010000004">
    <property type="protein sequence ID" value="MBB4175569.1"/>
    <property type="molecule type" value="Genomic_DNA"/>
</dbReference>
<dbReference type="Proteomes" id="UP000565745">
    <property type="component" value="Unassembled WGS sequence"/>
</dbReference>
<dbReference type="RefSeq" id="WP_025056592.1">
    <property type="nucleotide sequence ID" value="NZ_JACIFU010000004.1"/>
</dbReference>
<evidence type="ECO:0000256" key="1">
    <source>
        <dbReference type="SAM" id="Coils"/>
    </source>
</evidence>
<keyword evidence="1" id="KW-0175">Coiled coil</keyword>
<protein>
    <submittedName>
        <fullName evidence="3">Uncharacterized protein</fullName>
    </submittedName>
</protein>
<evidence type="ECO:0000313" key="4">
    <source>
        <dbReference type="Proteomes" id="UP000565745"/>
    </source>
</evidence>
<feature type="compositionally biased region" description="Low complexity" evidence="2">
    <location>
        <begin position="65"/>
        <end position="78"/>
    </location>
</feature>
<name>A0A7W6Q5R2_9RHOB</name>
<reference evidence="3 4" key="1">
    <citation type="submission" date="2020-08" db="EMBL/GenBank/DDBJ databases">
        <title>Genomic Encyclopedia of Type Strains, Phase IV (KMG-IV): sequencing the most valuable type-strain genomes for metagenomic binning, comparative biology and taxonomic classification.</title>
        <authorList>
            <person name="Goeker M."/>
        </authorList>
    </citation>
    <scope>NUCLEOTIDE SEQUENCE [LARGE SCALE GENOMIC DNA]</scope>
    <source>
        <strain evidence="3 4">DSM 101015</strain>
    </source>
</reference>
<proteinExistence type="predicted"/>
<sequence>MNDAASDTPNGLIGRFQDILEQFDRLIGTEFGDTAPAPDEQQALDRLETKLAKLRALIDARSGDSQTQPAATSAPSASDVTAETPYKGGLAGFGEALASEISSLGDRVNAAFSSGTEEISTMLGAFENPTAEALQVAGVDANLGMFSSLTDQMSEVLFGAPNAADEAKAAFEDKVRNIEDAVALREEIADIKVKYNDLQAFAPDLSTRIGQLYTGAVAACDTGDLDRAKSCGADLAGEVAKAQQIKKGILERKQAFLDALDIVEVPSDAIDTEITAFEDLKKEASDALSVEAPQPDDFARAQAAFGRLILLIPQILIAVEIRKRIAEIINEREPLRAEIDRLLALPGDTTQGEKLQRKLSFEHEQIDALCAAKKVLEAQAMLIRLKATIPMLQAEEVEITKAKALREQIEREYAALTPKLIKAREFYAITPKFKSDVETFKTNDEGITTDINNNHFGKALASMDRTINAMERLLARQAEFDQALQARQTAKDALDAYKQIRTDVGAMKITLEDVRALYDEYAKENGDAYDAWDKNDYAAVLAPAGRAKTAGQKVLARKADCLAHEAQYDEVNTRYDAVVALTEPVRKRTDVATPALKQALKDFQVKWVETHGAFIKKPDMPKALILVAELEQIGANLVSLDLADKAAVQERDRVLALAAAAKPKLNHAKAVKPQTDAMYALFATFKSTAADFDAASNVADATCEAKLNAVIAAADAVIAEIPNNTGDLPQLKADCDARDAVVKPKFDAAMVEVRNYPTELHTKGAEISAKRTSYDGNYTSANYMVAKDLLDEIEPLAQGIMADVAAAQTATDARKAELDGKYDAAFVARLNAVIGYQDSSNDMKTKRADAVRVKADLENGKNQNYFKYALEKFDILDPLVGELETLKAADASLLADRAWLQTEMTGKQPDITTAEAIEGVNRETQAQVDAYNAAKKIFTTDYDSPDFPAARVYWPTYESEIDDTNAVQAVYDANRAAKDAADAAWPPISANWNTASDMRPLTPDIEILRDKFWAETALYDKSYYSHDYATALAKTPDLGRAAADLVAKKPDHDAADIAAETKADATATALDSITDADLRSKTADEKLQLLDDLRGQHKELDDEQRALQRRIYNAMELDPEFVRLDDKRREELKTAILNDGDLQAARSNWDSTDPSTEISDEEKVRLLTNLLKKECELYKMPVPEVKTYAEDTTTNGFFNPSDGTININIHPNSSFNDFFEAIDLMVHENAHNYQDYLVTRLDEGLLTPDDPEYDQALMFKSNDGPYAYVDGDEDYDTYKKQPMEEHAWKIGGGVRDALKAEPSM</sequence>
<comment type="caution">
    <text evidence="3">The sequence shown here is derived from an EMBL/GenBank/DDBJ whole genome shotgun (WGS) entry which is preliminary data.</text>
</comment>
<gene>
    <name evidence="3" type="ORF">GGR93_003362</name>
</gene>
<dbReference type="OrthoDB" id="7818730at2"/>